<evidence type="ECO:0000313" key="3">
    <source>
        <dbReference type="Proteomes" id="UP000007730"/>
    </source>
</evidence>
<dbReference type="HOGENOM" id="CLU_058682_0_0_5"/>
<feature type="transmembrane region" description="Helical" evidence="1">
    <location>
        <begin position="203"/>
        <end position="220"/>
    </location>
</feature>
<dbReference type="EMBL" id="CP002826">
    <property type="protein sequence ID" value="AEI05649.1"/>
    <property type="molecule type" value="Genomic_DNA"/>
</dbReference>
<proteinExistence type="predicted"/>
<keyword evidence="1" id="KW-1133">Transmembrane helix</keyword>
<dbReference type="PATRIC" id="fig|504832.7.peg.980"/>
<dbReference type="AlphaFoldDB" id="B6JIN6"/>
<feature type="transmembrane region" description="Helical" evidence="1">
    <location>
        <begin position="302"/>
        <end position="320"/>
    </location>
</feature>
<feature type="transmembrane region" description="Helical" evidence="1">
    <location>
        <begin position="276"/>
        <end position="296"/>
    </location>
</feature>
<name>B6JIN6_AFIC5</name>
<feature type="transmembrane region" description="Helical" evidence="1">
    <location>
        <begin position="75"/>
        <end position="95"/>
    </location>
</feature>
<dbReference type="STRING" id="504832.OCA5_c09270"/>
<evidence type="ECO:0000313" key="2">
    <source>
        <dbReference type="EMBL" id="AEI05649.1"/>
    </source>
</evidence>
<feature type="transmembrane region" description="Helical" evidence="1">
    <location>
        <begin position="170"/>
        <end position="191"/>
    </location>
</feature>
<organism evidence="2 3">
    <name type="scientific">Afipia carboxidovorans (strain ATCC 49405 / DSM 1227 / KCTC 32145 / OM5)</name>
    <name type="common">Oligotropha carboxidovorans</name>
    <dbReference type="NCBI Taxonomy" id="504832"/>
    <lineage>
        <taxon>Bacteria</taxon>
        <taxon>Pseudomonadati</taxon>
        <taxon>Pseudomonadota</taxon>
        <taxon>Alphaproteobacteria</taxon>
        <taxon>Hyphomicrobiales</taxon>
        <taxon>Nitrobacteraceae</taxon>
        <taxon>Afipia</taxon>
    </lineage>
</organism>
<feature type="transmembrane region" description="Helical" evidence="1">
    <location>
        <begin position="227"/>
        <end position="245"/>
    </location>
</feature>
<sequence>MSYSKTDLRAASEAGIISPGQLESLLTFLQVRGSASPATAKFDVVHVLWYAGALIVISAMGLFSTLAFAQMGGKALTATALIYAAVFAYAGHYLWTVKNLRTPGGLLIAIAVSMAPLAVYGMQHEFGLWNEFGKPDSLRGPLWLKGSWFPMEIATIAASAVALRFYRFPFFTFIMALALWFLSMDLAQWIVGKPHNWEISRQVSIWLGLAMLAAAVVVNARQRAGDFAFWLYLFGVLAFWGGISFTTSGTALQKAAYCAMNVGFLFLAVFLGRRVFAVAGTIGIALYLGDLAAVVFKDSLLFPFALSLIGVAIIAFGLYYHRYQAAITAWVDARMPAMLKRLRPADTGA</sequence>
<feature type="transmembrane region" description="Helical" evidence="1">
    <location>
        <begin position="142"/>
        <end position="163"/>
    </location>
</feature>
<keyword evidence="1" id="KW-0812">Transmembrane</keyword>
<dbReference type="OrthoDB" id="1675191at2"/>
<keyword evidence="1" id="KW-0472">Membrane</keyword>
<reference evidence="2 3" key="1">
    <citation type="journal article" date="2011" name="J. Bacteriol.">
        <title>Complete genome sequences of the chemolithoautotrophic Oligotropha carboxidovorans strains OM4 and OM5.</title>
        <authorList>
            <person name="Volland S."/>
            <person name="Rachinger M."/>
            <person name="Strittmatter A."/>
            <person name="Daniel R."/>
            <person name="Gottschalk G."/>
            <person name="Meyer O."/>
        </authorList>
    </citation>
    <scope>NUCLEOTIDE SEQUENCE [LARGE SCALE GENOMIC DNA]</scope>
    <source>
        <strain evidence="3">ATCC 49405 / DSM 1227 / KCTC 32145 / OM5</strain>
    </source>
</reference>
<evidence type="ECO:0008006" key="4">
    <source>
        <dbReference type="Google" id="ProtNLM"/>
    </source>
</evidence>
<dbReference type="Proteomes" id="UP000007730">
    <property type="component" value="Chromosome"/>
</dbReference>
<evidence type="ECO:0000256" key="1">
    <source>
        <dbReference type="SAM" id="Phobius"/>
    </source>
</evidence>
<dbReference type="KEGG" id="oca:OCAR_7182"/>
<accession>B6JIN6</accession>
<feature type="transmembrane region" description="Helical" evidence="1">
    <location>
        <begin position="104"/>
        <end position="122"/>
    </location>
</feature>
<keyword evidence="3" id="KW-1185">Reference proteome</keyword>
<gene>
    <name evidence="2" type="ordered locus">OCA5_c09270</name>
</gene>
<protein>
    <recommendedName>
        <fullName evidence="4">DUF2157 domain-containing protein</fullName>
    </recommendedName>
</protein>
<feature type="transmembrane region" description="Helical" evidence="1">
    <location>
        <begin position="47"/>
        <end position="69"/>
    </location>
</feature>
<dbReference type="eggNOG" id="ENOG502Z7N0">
    <property type="taxonomic scope" value="Bacteria"/>
</dbReference>
<dbReference type="RefSeq" id="WP_012564312.1">
    <property type="nucleotide sequence ID" value="NC_011386.1"/>
</dbReference>
<dbReference type="KEGG" id="ocg:OCA5_c09270"/>
<feature type="transmembrane region" description="Helical" evidence="1">
    <location>
        <begin position="251"/>
        <end position="271"/>
    </location>
</feature>